<protein>
    <recommendedName>
        <fullName evidence="4">HTH marR-type domain-containing protein</fullName>
    </recommendedName>
</protein>
<proteinExistence type="predicted"/>
<evidence type="ECO:0000259" key="4">
    <source>
        <dbReference type="PROSITE" id="PS50995"/>
    </source>
</evidence>
<evidence type="ECO:0000313" key="6">
    <source>
        <dbReference type="Proteomes" id="UP000248616"/>
    </source>
</evidence>
<evidence type="ECO:0000256" key="3">
    <source>
        <dbReference type="ARBA" id="ARBA00023163"/>
    </source>
</evidence>
<dbReference type="Proteomes" id="UP000248616">
    <property type="component" value="Unassembled WGS sequence"/>
</dbReference>
<evidence type="ECO:0000313" key="5">
    <source>
        <dbReference type="EMBL" id="PZV38780.1"/>
    </source>
</evidence>
<dbReference type="InterPro" id="IPR036390">
    <property type="entry name" value="WH_DNA-bd_sf"/>
</dbReference>
<feature type="domain" description="HTH marR-type" evidence="4">
    <location>
        <begin position="8"/>
        <end position="139"/>
    </location>
</feature>
<dbReference type="SUPFAM" id="SSF46785">
    <property type="entry name" value="Winged helix' DNA-binding domain"/>
    <property type="match status" value="1"/>
</dbReference>
<dbReference type="OrthoDB" id="7349109at2"/>
<evidence type="ECO:0000256" key="1">
    <source>
        <dbReference type="ARBA" id="ARBA00023015"/>
    </source>
</evidence>
<dbReference type="EMBL" id="MZXV01000017">
    <property type="protein sequence ID" value="PZV38780.1"/>
    <property type="molecule type" value="Genomic_DNA"/>
</dbReference>
<dbReference type="GO" id="GO:0003700">
    <property type="term" value="F:DNA-binding transcription factor activity"/>
    <property type="evidence" value="ECO:0007669"/>
    <property type="project" value="InterPro"/>
</dbReference>
<dbReference type="Gene3D" id="1.10.10.10">
    <property type="entry name" value="Winged helix-like DNA-binding domain superfamily/Winged helix DNA-binding domain"/>
    <property type="match status" value="1"/>
</dbReference>
<dbReference type="RefSeq" id="WP_111543896.1">
    <property type="nucleotide sequence ID" value="NZ_MZXV01000017.1"/>
</dbReference>
<sequence>MAIIHQFPGYLIRRLHQLSVSIFTQRTQEAGFDLTQLQFAVLSVVDENPEIDQAKLSILVDMDKVTIGDVVSRLETRQLIRRLIKTSDRRARTLTLTKSGKALLRDVQPHVIKIQDEILRSLSPEERFNFVSLITKACRPSD</sequence>
<organism evidence="5 6">
    <name type="scientific">Mesorhizobium kowhaii</name>
    <dbReference type="NCBI Taxonomy" id="1300272"/>
    <lineage>
        <taxon>Bacteria</taxon>
        <taxon>Pseudomonadati</taxon>
        <taxon>Pseudomonadota</taxon>
        <taxon>Alphaproteobacteria</taxon>
        <taxon>Hyphomicrobiales</taxon>
        <taxon>Phyllobacteriaceae</taxon>
        <taxon>Mesorhizobium</taxon>
    </lineage>
</organism>
<dbReference type="GO" id="GO:0003677">
    <property type="term" value="F:DNA binding"/>
    <property type="evidence" value="ECO:0007669"/>
    <property type="project" value="UniProtKB-KW"/>
</dbReference>
<dbReference type="Pfam" id="PF01047">
    <property type="entry name" value="MarR"/>
    <property type="match status" value="1"/>
</dbReference>
<keyword evidence="2" id="KW-0238">DNA-binding</keyword>
<keyword evidence="3" id="KW-0804">Transcription</keyword>
<name>A0A2W7C6H1_9HYPH</name>
<dbReference type="PANTHER" id="PTHR42756:SF1">
    <property type="entry name" value="TRANSCRIPTIONAL REPRESSOR OF EMRAB OPERON"/>
    <property type="match status" value="1"/>
</dbReference>
<keyword evidence="1" id="KW-0805">Transcription regulation</keyword>
<gene>
    <name evidence="5" type="ORF">B5V02_08985</name>
</gene>
<accession>A0A2W7C6H1</accession>
<comment type="caution">
    <text evidence="5">The sequence shown here is derived from an EMBL/GenBank/DDBJ whole genome shotgun (WGS) entry which is preliminary data.</text>
</comment>
<dbReference type="SMART" id="SM00347">
    <property type="entry name" value="HTH_MARR"/>
    <property type="match status" value="1"/>
</dbReference>
<reference evidence="6" key="1">
    <citation type="submission" date="2017-03" db="EMBL/GenBank/DDBJ databases">
        <authorList>
            <person name="Safronova V.I."/>
            <person name="Sazanova A.L."/>
            <person name="Chirak E.R."/>
        </authorList>
    </citation>
    <scope>NUCLEOTIDE SEQUENCE [LARGE SCALE GENOMIC DNA]</scope>
    <source>
        <strain evidence="6">Ach-343</strain>
    </source>
</reference>
<dbReference type="PRINTS" id="PR00598">
    <property type="entry name" value="HTHMARR"/>
</dbReference>
<dbReference type="PROSITE" id="PS50995">
    <property type="entry name" value="HTH_MARR_2"/>
    <property type="match status" value="1"/>
</dbReference>
<dbReference type="InterPro" id="IPR000835">
    <property type="entry name" value="HTH_MarR-typ"/>
</dbReference>
<keyword evidence="6" id="KW-1185">Reference proteome</keyword>
<dbReference type="InterPro" id="IPR036388">
    <property type="entry name" value="WH-like_DNA-bd_sf"/>
</dbReference>
<dbReference type="PANTHER" id="PTHR42756">
    <property type="entry name" value="TRANSCRIPTIONAL REGULATOR, MARR"/>
    <property type="match status" value="1"/>
</dbReference>
<evidence type="ECO:0000256" key="2">
    <source>
        <dbReference type="ARBA" id="ARBA00023125"/>
    </source>
</evidence>
<dbReference type="AlphaFoldDB" id="A0A2W7C6H1"/>